<proteinExistence type="predicted"/>
<evidence type="ECO:0000256" key="5">
    <source>
        <dbReference type="SAM" id="MobiDB-lite"/>
    </source>
</evidence>
<organism evidence="7 8">
    <name type="scientific">Candidatus Uhrbacteria bacterium CG10_big_fil_rev_8_21_14_0_10_48_11</name>
    <dbReference type="NCBI Taxonomy" id="1975037"/>
    <lineage>
        <taxon>Bacteria</taxon>
        <taxon>Candidatus Uhriibacteriota</taxon>
    </lineage>
</organism>
<dbReference type="PANTHER" id="PTHR37467:SF1">
    <property type="entry name" value="EXPORTED CALCIUM-BINDING GLYCOPROTEIN"/>
    <property type="match status" value="1"/>
</dbReference>
<keyword evidence="2" id="KW-0964">Secreted</keyword>
<dbReference type="AlphaFoldDB" id="A0A2M8LFS9"/>
<dbReference type="Pfam" id="PF18884">
    <property type="entry name" value="TSP3_bac"/>
    <property type="match status" value="2"/>
</dbReference>
<evidence type="ECO:0000256" key="4">
    <source>
        <dbReference type="ARBA" id="ARBA00022837"/>
    </source>
</evidence>
<feature type="region of interest" description="Disordered" evidence="5">
    <location>
        <begin position="125"/>
        <end position="150"/>
    </location>
</feature>
<comment type="subcellular location">
    <subcellularLocation>
        <location evidence="1">Secreted</location>
    </subcellularLocation>
</comment>
<keyword evidence="3" id="KW-0732">Signal</keyword>
<keyword evidence="6" id="KW-0812">Transmembrane</keyword>
<reference evidence="7 8" key="1">
    <citation type="submission" date="2017-09" db="EMBL/GenBank/DDBJ databases">
        <title>Depth-based differentiation of microbial function through sediment-hosted aquifers and enrichment of novel symbionts in the deep terrestrial subsurface.</title>
        <authorList>
            <person name="Probst A.J."/>
            <person name="Ladd B."/>
            <person name="Jarett J.K."/>
            <person name="Geller-Mcgrath D.E."/>
            <person name="Sieber C.M."/>
            <person name="Emerson J.B."/>
            <person name="Anantharaman K."/>
            <person name="Thomas B.C."/>
            <person name="Malmstrom R."/>
            <person name="Stieglmeier M."/>
            <person name="Klingl A."/>
            <person name="Woyke T."/>
            <person name="Ryan C.M."/>
            <person name="Banfield J.F."/>
        </authorList>
    </citation>
    <scope>NUCLEOTIDE SEQUENCE [LARGE SCALE GENOMIC DNA]</scope>
    <source>
        <strain evidence="7">CG10_big_fil_rev_8_21_14_0_10_48_11</strain>
    </source>
</reference>
<feature type="compositionally biased region" description="Low complexity" evidence="5">
    <location>
        <begin position="125"/>
        <end position="134"/>
    </location>
</feature>
<keyword evidence="6" id="KW-1133">Transmembrane helix</keyword>
<accession>A0A2M8LFS9</accession>
<evidence type="ECO:0000256" key="3">
    <source>
        <dbReference type="ARBA" id="ARBA00022729"/>
    </source>
</evidence>
<evidence type="ECO:0000256" key="6">
    <source>
        <dbReference type="SAM" id="Phobius"/>
    </source>
</evidence>
<dbReference type="PANTHER" id="PTHR37467">
    <property type="entry name" value="EXPORTED CALCIUM-BINDING GLYCOPROTEIN-RELATED"/>
    <property type="match status" value="1"/>
</dbReference>
<protein>
    <submittedName>
        <fullName evidence="7">Uncharacterized protein</fullName>
    </submittedName>
</protein>
<evidence type="ECO:0000256" key="2">
    <source>
        <dbReference type="ARBA" id="ARBA00022525"/>
    </source>
</evidence>
<dbReference type="InterPro" id="IPR053180">
    <property type="entry name" value="Ca-binding_acidic-repeat"/>
</dbReference>
<dbReference type="SUPFAM" id="SSF103647">
    <property type="entry name" value="TSP type-3 repeat"/>
    <property type="match status" value="1"/>
</dbReference>
<feature type="transmembrane region" description="Helical" evidence="6">
    <location>
        <begin position="20"/>
        <end position="39"/>
    </location>
</feature>
<keyword evidence="4" id="KW-0106">Calcium</keyword>
<comment type="caution">
    <text evidence="7">The sequence shown here is derived from an EMBL/GenBank/DDBJ whole genome shotgun (WGS) entry which is preliminary data.</text>
</comment>
<dbReference type="InterPro" id="IPR059100">
    <property type="entry name" value="TSP3_bac"/>
</dbReference>
<keyword evidence="6" id="KW-0472">Membrane</keyword>
<evidence type="ECO:0000256" key="1">
    <source>
        <dbReference type="ARBA" id="ARBA00004613"/>
    </source>
</evidence>
<sequence length="246" mass="25711">MFDFKSTTTGQISGRTRGLLLATVFIIGASAIVLGGISLRRTVYGPYAVKTTATDLFASNDNSAVAKVDTDGDGLYDSDEINIYHTSPYLADSDSDGISDGQEIANGTDPNCPTGQNCSLIGSTDTAGTNQTTTAPSLPSIPGTTATPTPDELRTALRQAGASEQEIAGLTDEQIVASYQQALAAQSGTAASGSTQTPKELQNLSPSQIRDLLRQNGVDEATLSKLSDADLLKLYQQTLDQLNAQQ</sequence>
<name>A0A2M8LFS9_9BACT</name>
<dbReference type="Proteomes" id="UP000231152">
    <property type="component" value="Unassembled WGS sequence"/>
</dbReference>
<gene>
    <name evidence="7" type="ORF">COV04_00190</name>
</gene>
<evidence type="ECO:0000313" key="8">
    <source>
        <dbReference type="Proteomes" id="UP000231152"/>
    </source>
</evidence>
<dbReference type="EMBL" id="PFET01000001">
    <property type="protein sequence ID" value="PJE76288.1"/>
    <property type="molecule type" value="Genomic_DNA"/>
</dbReference>
<evidence type="ECO:0000313" key="7">
    <source>
        <dbReference type="EMBL" id="PJE76288.1"/>
    </source>
</evidence>
<dbReference type="GO" id="GO:0005509">
    <property type="term" value="F:calcium ion binding"/>
    <property type="evidence" value="ECO:0007669"/>
    <property type="project" value="InterPro"/>
</dbReference>
<dbReference type="InterPro" id="IPR028974">
    <property type="entry name" value="TSP_type-3_rpt"/>
</dbReference>